<reference evidence="3" key="2">
    <citation type="submission" date="2020-04" db="EMBL/GenBank/DDBJ databases">
        <authorList>
            <consortium name="NCBI Genome Project"/>
        </authorList>
    </citation>
    <scope>NUCLEOTIDE SEQUENCE</scope>
    <source>
        <strain evidence="3">CBS 304.34</strain>
    </source>
</reference>
<organism evidence="1">
    <name type="scientific">Mytilinidion resinicola</name>
    <dbReference type="NCBI Taxonomy" id="574789"/>
    <lineage>
        <taxon>Eukaryota</taxon>
        <taxon>Fungi</taxon>
        <taxon>Dikarya</taxon>
        <taxon>Ascomycota</taxon>
        <taxon>Pezizomycotina</taxon>
        <taxon>Dothideomycetes</taxon>
        <taxon>Pleosporomycetidae</taxon>
        <taxon>Mytilinidiales</taxon>
        <taxon>Mytilinidiaceae</taxon>
        <taxon>Mytilinidion</taxon>
    </lineage>
</organism>
<dbReference type="RefSeq" id="XP_033578954.1">
    <property type="nucleotide sequence ID" value="XM_033714038.1"/>
</dbReference>
<keyword evidence="2" id="KW-1185">Reference proteome</keyword>
<reference evidence="3" key="3">
    <citation type="submission" date="2025-04" db="UniProtKB">
        <authorList>
            <consortium name="RefSeq"/>
        </authorList>
    </citation>
    <scope>IDENTIFICATION</scope>
    <source>
        <strain evidence="3">CBS 304.34</strain>
    </source>
</reference>
<name>A0A6A6YT52_9PEZI</name>
<proteinExistence type="predicted"/>
<accession>A0A6A6YT52</accession>
<evidence type="ECO:0000313" key="3">
    <source>
        <dbReference type="RefSeq" id="XP_033578954.1"/>
    </source>
</evidence>
<dbReference type="AlphaFoldDB" id="A0A6A6YT52"/>
<reference evidence="1 3" key="1">
    <citation type="journal article" date="2020" name="Stud. Mycol.">
        <title>101 Dothideomycetes genomes: a test case for predicting lifestyles and emergence of pathogens.</title>
        <authorList>
            <person name="Haridas S."/>
            <person name="Albert R."/>
            <person name="Binder M."/>
            <person name="Bloem J."/>
            <person name="Labutti K."/>
            <person name="Salamov A."/>
            <person name="Andreopoulos B."/>
            <person name="Baker S."/>
            <person name="Barry K."/>
            <person name="Bills G."/>
            <person name="Bluhm B."/>
            <person name="Cannon C."/>
            <person name="Castanera R."/>
            <person name="Culley D."/>
            <person name="Daum C."/>
            <person name="Ezra D."/>
            <person name="Gonzalez J."/>
            <person name="Henrissat B."/>
            <person name="Kuo A."/>
            <person name="Liang C."/>
            <person name="Lipzen A."/>
            <person name="Lutzoni F."/>
            <person name="Magnuson J."/>
            <person name="Mondo S."/>
            <person name="Nolan M."/>
            <person name="Ohm R."/>
            <person name="Pangilinan J."/>
            <person name="Park H.-J."/>
            <person name="Ramirez L."/>
            <person name="Alfaro M."/>
            <person name="Sun H."/>
            <person name="Tritt A."/>
            <person name="Yoshinaga Y."/>
            <person name="Zwiers L.-H."/>
            <person name="Turgeon B."/>
            <person name="Goodwin S."/>
            <person name="Spatafora J."/>
            <person name="Crous P."/>
            <person name="Grigoriev I."/>
        </authorList>
    </citation>
    <scope>NUCLEOTIDE SEQUENCE</scope>
    <source>
        <strain evidence="1 3">CBS 304.34</strain>
    </source>
</reference>
<dbReference type="EMBL" id="MU003698">
    <property type="protein sequence ID" value="KAF2811990.1"/>
    <property type="molecule type" value="Genomic_DNA"/>
</dbReference>
<gene>
    <name evidence="1 3" type="ORF">BDZ99DRAFT_284937</name>
</gene>
<sequence length="97" mass="10804">MRCWRLGVQDTGLGGLISVILLRAIPRCDSFYLLLLLLDDYSSLSLSPCFSKFSVFFTTDLLLLLRYLAKESTSVALGYADVGMIALLDITRCKDCN</sequence>
<evidence type="ECO:0000313" key="2">
    <source>
        <dbReference type="Proteomes" id="UP000504636"/>
    </source>
</evidence>
<dbReference type="GeneID" id="54454931"/>
<evidence type="ECO:0000313" key="1">
    <source>
        <dbReference type="EMBL" id="KAF2811990.1"/>
    </source>
</evidence>
<protein>
    <submittedName>
        <fullName evidence="1 3">Uncharacterized protein</fullName>
    </submittedName>
</protein>
<dbReference type="Proteomes" id="UP000504636">
    <property type="component" value="Unplaced"/>
</dbReference>